<dbReference type="EMBL" id="KK583282">
    <property type="protein sequence ID" value="KDO21665.1"/>
    <property type="molecule type" value="Genomic_DNA"/>
</dbReference>
<dbReference type="OrthoDB" id="128629at2759"/>
<organism evidence="1 2">
    <name type="scientific">Saprolegnia parasitica (strain CBS 223.65)</name>
    <dbReference type="NCBI Taxonomy" id="695850"/>
    <lineage>
        <taxon>Eukaryota</taxon>
        <taxon>Sar</taxon>
        <taxon>Stramenopiles</taxon>
        <taxon>Oomycota</taxon>
        <taxon>Saprolegniomycetes</taxon>
        <taxon>Saprolegniales</taxon>
        <taxon>Saprolegniaceae</taxon>
        <taxon>Saprolegnia</taxon>
    </lineage>
</organism>
<dbReference type="KEGG" id="spar:SPRG_13003"/>
<name>A0A067BXX2_SAPPC</name>
<evidence type="ECO:0008006" key="3">
    <source>
        <dbReference type="Google" id="ProtNLM"/>
    </source>
</evidence>
<evidence type="ECO:0000313" key="2">
    <source>
        <dbReference type="Proteomes" id="UP000030745"/>
    </source>
</evidence>
<dbReference type="RefSeq" id="XP_012207589.1">
    <property type="nucleotide sequence ID" value="XM_012352199.1"/>
</dbReference>
<dbReference type="Proteomes" id="UP000030745">
    <property type="component" value="Unassembled WGS sequence"/>
</dbReference>
<reference evidence="1 2" key="1">
    <citation type="journal article" date="2013" name="PLoS Genet.">
        <title>Distinctive expansion of potential virulence genes in the genome of the oomycete fish pathogen Saprolegnia parasitica.</title>
        <authorList>
            <person name="Jiang R.H."/>
            <person name="de Bruijn I."/>
            <person name="Haas B.J."/>
            <person name="Belmonte R."/>
            <person name="Lobach L."/>
            <person name="Christie J."/>
            <person name="van den Ackerveken G."/>
            <person name="Bottin A."/>
            <person name="Bulone V."/>
            <person name="Diaz-Moreno S.M."/>
            <person name="Dumas B."/>
            <person name="Fan L."/>
            <person name="Gaulin E."/>
            <person name="Govers F."/>
            <person name="Grenville-Briggs L.J."/>
            <person name="Horner N.R."/>
            <person name="Levin J.Z."/>
            <person name="Mammella M."/>
            <person name="Meijer H.J."/>
            <person name="Morris P."/>
            <person name="Nusbaum C."/>
            <person name="Oome S."/>
            <person name="Phillips A.J."/>
            <person name="van Rooyen D."/>
            <person name="Rzeszutek E."/>
            <person name="Saraiva M."/>
            <person name="Secombes C.J."/>
            <person name="Seidl M.F."/>
            <person name="Snel B."/>
            <person name="Stassen J.H."/>
            <person name="Sykes S."/>
            <person name="Tripathy S."/>
            <person name="van den Berg H."/>
            <person name="Vega-Arreguin J.C."/>
            <person name="Wawra S."/>
            <person name="Young S.K."/>
            <person name="Zeng Q."/>
            <person name="Dieguez-Uribeondo J."/>
            <person name="Russ C."/>
            <person name="Tyler B.M."/>
            <person name="van West P."/>
        </authorList>
    </citation>
    <scope>NUCLEOTIDE SEQUENCE [LARGE SCALE GENOMIC DNA]</scope>
    <source>
        <strain evidence="1 2">CBS 223.65</strain>
    </source>
</reference>
<dbReference type="GeneID" id="24134914"/>
<keyword evidence="2" id="KW-1185">Reference proteome</keyword>
<proteinExistence type="predicted"/>
<evidence type="ECO:0000313" key="1">
    <source>
        <dbReference type="EMBL" id="KDO21665.1"/>
    </source>
</evidence>
<accession>A0A067BXX2</accession>
<protein>
    <recommendedName>
        <fullName evidence="3">HAT C-terminal dimerisation domain-containing protein</fullName>
    </recommendedName>
</protein>
<gene>
    <name evidence="1" type="ORF">SPRG_13003</name>
</gene>
<dbReference type="AlphaFoldDB" id="A0A067BXX2"/>
<dbReference type="VEuPathDB" id="FungiDB:SPRG_13003"/>
<sequence length="119" mass="13842">MVMPRHVGVNLPDADVLPSDKGDELKPLRRRDVRFDNFEIDRYAALPQVDKDEDLLEWWRSHKSYNLGDNIFKAQKCTQSWLQLAKALDFPLPADYLQALDDFKARVDLLEMANEDPVI</sequence>